<gene>
    <name evidence="14" type="ORF">H5410_038543</name>
</gene>
<dbReference type="Pfam" id="PF00067">
    <property type="entry name" value="p450"/>
    <property type="match status" value="1"/>
</dbReference>
<keyword evidence="4 13" id="KW-0812">Transmembrane</keyword>
<dbReference type="GO" id="GO:0020037">
    <property type="term" value="F:heme binding"/>
    <property type="evidence" value="ECO:0007669"/>
    <property type="project" value="InterPro"/>
</dbReference>
<reference evidence="14 15" key="1">
    <citation type="submission" date="2020-09" db="EMBL/GenBank/DDBJ databases">
        <title>De no assembly of potato wild relative species, Solanum commersonii.</title>
        <authorList>
            <person name="Cho K."/>
        </authorList>
    </citation>
    <scope>NUCLEOTIDE SEQUENCE [LARGE SCALE GENOMIC DNA]</scope>
    <source>
        <strain evidence="14">LZ3.2</strain>
        <tissue evidence="14">Leaf</tissue>
    </source>
</reference>
<keyword evidence="15" id="KW-1185">Reference proteome</keyword>
<evidence type="ECO:0000256" key="9">
    <source>
        <dbReference type="ARBA" id="ARBA00023033"/>
    </source>
</evidence>
<dbReference type="GO" id="GO:0004497">
    <property type="term" value="F:monooxygenase activity"/>
    <property type="evidence" value="ECO:0007669"/>
    <property type="project" value="UniProtKB-KW"/>
</dbReference>
<dbReference type="Gene3D" id="1.10.630.10">
    <property type="entry name" value="Cytochrome P450"/>
    <property type="match status" value="1"/>
</dbReference>
<keyword evidence="6 13" id="KW-1133">Transmembrane helix</keyword>
<dbReference type="InterPro" id="IPR001128">
    <property type="entry name" value="Cyt_P450"/>
</dbReference>
<keyword evidence="3 11" id="KW-0349">Heme</keyword>
<keyword evidence="8 11" id="KW-0408">Iron</keyword>
<protein>
    <recommendedName>
        <fullName evidence="16">Cytochrome P450 CYP72A219-like</fullName>
    </recommendedName>
</protein>
<sequence>MEIVAYYLVSFLLTITIVIYAWKLLDWAWFRPRKLEKCLRKQGLKGNSYKLIFGDLKELAKSFEDANSKPLKVSDDDICPRIVPYFVDIIKKHGKNCFIWIGPKPMVLVRETEVIRDVFNKYVLYQKPKSTPITKLLAQGVASYEEDKWAMHRKILNPAFHMEKIKSMVPAVHLSCTEMVSQWEESISTKGTSCEIDIWPYLQRLTSDVISRTAFGSNYEEGRKIFELQKEQAQHVIEATRTLYIPGSRFLPTKKNRRMKEIDKQVQAMIRGIIDKRVKALKAGEANTDDLLGMLLESNFKQIEQHGNKDFGMTTREIIEECKLFYFAGQETTSVLLVWTMILLSRHPDWQARAREEVLQVFGDGKLEFDGLNRLKIVTMILNETLRLYPPVDALSRKTTTNTKLGELSLPAGVMLLFPIILLHHDKEIWGEDATEFKPERFSEGVSKATKGQMTFFPFGGGPRICIGLNFAMIEAKMALAMILQHFSFELSPSYTHAPQSVITTQPQYGAPLILHTL</sequence>
<accession>A0A9J5YBM9</accession>
<dbReference type="InterPro" id="IPR002401">
    <property type="entry name" value="Cyt_P450_E_grp-I"/>
</dbReference>
<dbReference type="GO" id="GO:0009753">
    <property type="term" value="P:response to jasmonic acid"/>
    <property type="evidence" value="ECO:0007669"/>
    <property type="project" value="UniProtKB-ARBA"/>
</dbReference>
<dbReference type="PROSITE" id="PS00086">
    <property type="entry name" value="CYTOCHROME_P450"/>
    <property type="match status" value="1"/>
</dbReference>
<comment type="caution">
    <text evidence="14">The sequence shown here is derived from an EMBL/GenBank/DDBJ whole genome shotgun (WGS) entry which is preliminary data.</text>
</comment>
<dbReference type="AlphaFoldDB" id="A0A9J5YBM9"/>
<evidence type="ECO:0000256" key="6">
    <source>
        <dbReference type="ARBA" id="ARBA00022989"/>
    </source>
</evidence>
<evidence type="ECO:0000313" key="14">
    <source>
        <dbReference type="EMBL" id="KAG5597311.1"/>
    </source>
</evidence>
<dbReference type="GO" id="GO:0005506">
    <property type="term" value="F:iron ion binding"/>
    <property type="evidence" value="ECO:0007669"/>
    <property type="project" value="InterPro"/>
</dbReference>
<proteinExistence type="inferred from homology"/>
<evidence type="ECO:0000256" key="8">
    <source>
        <dbReference type="ARBA" id="ARBA00023004"/>
    </source>
</evidence>
<dbReference type="Proteomes" id="UP000824120">
    <property type="component" value="Chromosome 7"/>
</dbReference>
<organism evidence="14 15">
    <name type="scientific">Solanum commersonii</name>
    <name type="common">Commerson's wild potato</name>
    <name type="synonym">Commerson's nightshade</name>
    <dbReference type="NCBI Taxonomy" id="4109"/>
    <lineage>
        <taxon>Eukaryota</taxon>
        <taxon>Viridiplantae</taxon>
        <taxon>Streptophyta</taxon>
        <taxon>Embryophyta</taxon>
        <taxon>Tracheophyta</taxon>
        <taxon>Spermatophyta</taxon>
        <taxon>Magnoliopsida</taxon>
        <taxon>eudicotyledons</taxon>
        <taxon>Gunneridae</taxon>
        <taxon>Pentapetalae</taxon>
        <taxon>asterids</taxon>
        <taxon>lamiids</taxon>
        <taxon>Solanales</taxon>
        <taxon>Solanaceae</taxon>
        <taxon>Solanoideae</taxon>
        <taxon>Solaneae</taxon>
        <taxon>Solanum</taxon>
    </lineage>
</organism>
<comment type="cofactor">
    <cofactor evidence="11">
        <name>heme</name>
        <dbReference type="ChEBI" id="CHEBI:30413"/>
    </cofactor>
</comment>
<evidence type="ECO:0000313" key="15">
    <source>
        <dbReference type="Proteomes" id="UP000824120"/>
    </source>
</evidence>
<keyword evidence="10 13" id="KW-0472">Membrane</keyword>
<feature type="transmembrane region" description="Helical" evidence="13">
    <location>
        <begin position="6"/>
        <end position="25"/>
    </location>
</feature>
<dbReference type="PRINTS" id="PR00385">
    <property type="entry name" value="P450"/>
</dbReference>
<dbReference type="EMBL" id="JACXVP010000007">
    <property type="protein sequence ID" value="KAG5597311.1"/>
    <property type="molecule type" value="Genomic_DNA"/>
</dbReference>
<dbReference type="InterPro" id="IPR017972">
    <property type="entry name" value="Cyt_P450_CS"/>
</dbReference>
<evidence type="ECO:0000256" key="5">
    <source>
        <dbReference type="ARBA" id="ARBA00022723"/>
    </source>
</evidence>
<keyword evidence="7 12" id="KW-0560">Oxidoreductase</keyword>
<dbReference type="PRINTS" id="PR00463">
    <property type="entry name" value="EP450I"/>
</dbReference>
<dbReference type="GO" id="GO:0016020">
    <property type="term" value="C:membrane"/>
    <property type="evidence" value="ECO:0007669"/>
    <property type="project" value="UniProtKB-SubCell"/>
</dbReference>
<dbReference type="SUPFAM" id="SSF48264">
    <property type="entry name" value="Cytochrome P450"/>
    <property type="match status" value="1"/>
</dbReference>
<evidence type="ECO:0000256" key="12">
    <source>
        <dbReference type="RuleBase" id="RU000461"/>
    </source>
</evidence>
<evidence type="ECO:0000256" key="2">
    <source>
        <dbReference type="ARBA" id="ARBA00010617"/>
    </source>
</evidence>
<dbReference type="CDD" id="cd20642">
    <property type="entry name" value="CYP72"/>
    <property type="match status" value="1"/>
</dbReference>
<evidence type="ECO:0000256" key="3">
    <source>
        <dbReference type="ARBA" id="ARBA00022617"/>
    </source>
</evidence>
<evidence type="ECO:0000256" key="11">
    <source>
        <dbReference type="PIRSR" id="PIRSR602401-1"/>
    </source>
</evidence>
<evidence type="ECO:0000256" key="10">
    <source>
        <dbReference type="ARBA" id="ARBA00023136"/>
    </source>
</evidence>
<name>A0A9J5YBM9_SOLCO</name>
<evidence type="ECO:0008006" key="16">
    <source>
        <dbReference type="Google" id="ProtNLM"/>
    </source>
</evidence>
<comment type="similarity">
    <text evidence="2 12">Belongs to the cytochrome P450 family.</text>
</comment>
<dbReference type="PANTHER" id="PTHR24282">
    <property type="entry name" value="CYTOCHROME P450 FAMILY MEMBER"/>
    <property type="match status" value="1"/>
</dbReference>
<feature type="binding site" description="axial binding residue" evidence="11">
    <location>
        <position position="466"/>
    </location>
    <ligand>
        <name>heme</name>
        <dbReference type="ChEBI" id="CHEBI:30413"/>
    </ligand>
    <ligandPart>
        <name>Fe</name>
        <dbReference type="ChEBI" id="CHEBI:18248"/>
    </ligandPart>
</feature>
<keyword evidence="9 12" id="KW-0503">Monooxygenase</keyword>
<keyword evidence="5 11" id="KW-0479">Metal-binding</keyword>
<dbReference type="GO" id="GO:0016705">
    <property type="term" value="F:oxidoreductase activity, acting on paired donors, with incorporation or reduction of molecular oxygen"/>
    <property type="evidence" value="ECO:0007669"/>
    <property type="project" value="InterPro"/>
</dbReference>
<dbReference type="InterPro" id="IPR050665">
    <property type="entry name" value="Cytochrome_P450_Monooxygen"/>
</dbReference>
<evidence type="ECO:0000256" key="1">
    <source>
        <dbReference type="ARBA" id="ARBA00004370"/>
    </source>
</evidence>
<evidence type="ECO:0000256" key="13">
    <source>
        <dbReference type="SAM" id="Phobius"/>
    </source>
</evidence>
<dbReference type="FunFam" id="1.10.630.10:FF:000029">
    <property type="entry name" value="Cytochrome P450 734A1"/>
    <property type="match status" value="1"/>
</dbReference>
<dbReference type="InterPro" id="IPR036396">
    <property type="entry name" value="Cyt_P450_sf"/>
</dbReference>
<dbReference type="OrthoDB" id="1470350at2759"/>
<comment type="subcellular location">
    <subcellularLocation>
        <location evidence="1">Membrane</location>
    </subcellularLocation>
</comment>
<evidence type="ECO:0000256" key="7">
    <source>
        <dbReference type="ARBA" id="ARBA00023002"/>
    </source>
</evidence>
<dbReference type="PANTHER" id="PTHR24282:SF225">
    <property type="entry name" value="BULB-TYPE LECTIN DOMAIN-CONTAINING PROTEIN"/>
    <property type="match status" value="1"/>
</dbReference>
<evidence type="ECO:0000256" key="4">
    <source>
        <dbReference type="ARBA" id="ARBA00022692"/>
    </source>
</evidence>
<dbReference type="GO" id="GO:0009820">
    <property type="term" value="P:alkaloid metabolic process"/>
    <property type="evidence" value="ECO:0007669"/>
    <property type="project" value="UniProtKB-ARBA"/>
</dbReference>